<geneLocation type="plasmid" evidence="1 2">
    <name>unnamed2</name>
</geneLocation>
<keyword evidence="1" id="KW-0614">Plasmid</keyword>
<accession>A0ABY7PV35</accession>
<dbReference type="EMBL" id="CP115397">
    <property type="protein sequence ID" value="WBO86724.1"/>
    <property type="molecule type" value="Genomic_DNA"/>
</dbReference>
<sequence>MQRHRALWTLGGLLTACTPEDGLNWDHPDTSFTFYPTAAGLLRAKNTNGEGVRTLTFFPVSGGDQQEITMHNEAFVVRSWVGNVVTVSYRTNYKELFLPWFRGRNNKPTTIGGQTLQYTYEVMTQSSVLSTVQVDSLPVDKAHGHIGFFYHGKQLGTHPIPLVKFYVDRAEVFSSTTYSVYEYHPLNEELISKCIFSLTREYN</sequence>
<dbReference type="RefSeq" id="WP_270129386.1">
    <property type="nucleotide sequence ID" value="NZ_CP115397.1"/>
</dbReference>
<evidence type="ECO:0008006" key="3">
    <source>
        <dbReference type="Google" id="ProtNLM"/>
    </source>
</evidence>
<evidence type="ECO:0000313" key="1">
    <source>
        <dbReference type="EMBL" id="WBO86724.1"/>
    </source>
</evidence>
<dbReference type="PROSITE" id="PS51257">
    <property type="entry name" value="PROKAR_LIPOPROTEIN"/>
    <property type="match status" value="1"/>
</dbReference>
<reference evidence="1 2" key="1">
    <citation type="journal article" date="2011" name="Int. J. Syst. Evol. Microbiol.">
        <title>Hymenobacter yonginensis sp. nov., isolated from a mesotrophic artificial lake.</title>
        <authorList>
            <person name="Joung Y."/>
            <person name="Cho S.H."/>
            <person name="Kim H."/>
            <person name="Kim S.B."/>
            <person name="Joh K."/>
        </authorList>
    </citation>
    <scope>NUCLEOTIDE SEQUENCE [LARGE SCALE GENOMIC DNA]</scope>
    <source>
        <strain evidence="1 2">KCTC 22745</strain>
    </source>
</reference>
<organism evidence="1 2">
    <name type="scientific">Hymenobacter yonginensis</name>
    <dbReference type="NCBI Taxonomy" id="748197"/>
    <lineage>
        <taxon>Bacteria</taxon>
        <taxon>Pseudomonadati</taxon>
        <taxon>Bacteroidota</taxon>
        <taxon>Cytophagia</taxon>
        <taxon>Cytophagales</taxon>
        <taxon>Hymenobacteraceae</taxon>
        <taxon>Hymenobacter</taxon>
    </lineage>
</organism>
<proteinExistence type="predicted"/>
<protein>
    <recommendedName>
        <fullName evidence="3">Lipoprotein</fullName>
    </recommendedName>
</protein>
<keyword evidence="2" id="KW-1185">Reference proteome</keyword>
<evidence type="ECO:0000313" key="2">
    <source>
        <dbReference type="Proteomes" id="UP001211872"/>
    </source>
</evidence>
<gene>
    <name evidence="1" type="ORF">O9Z63_20805</name>
</gene>
<name>A0ABY7PV35_9BACT</name>
<dbReference type="Proteomes" id="UP001211872">
    <property type="component" value="Plasmid unnamed2"/>
</dbReference>